<feature type="domain" description="Protein kinase" evidence="7">
    <location>
        <begin position="158"/>
        <end position="452"/>
    </location>
</feature>
<reference evidence="8" key="3">
    <citation type="submission" date="2025-09" db="UniProtKB">
        <authorList>
            <consortium name="Ensembl"/>
        </authorList>
    </citation>
    <scope>IDENTIFICATION</scope>
</reference>
<dbReference type="STRING" id="9925.ENSCHIP00000024814"/>
<dbReference type="PROSITE" id="PS50011">
    <property type="entry name" value="PROTEIN_KINASE_DOM"/>
    <property type="match status" value="1"/>
</dbReference>
<reference evidence="8" key="2">
    <citation type="submission" date="2025-08" db="UniProtKB">
        <authorList>
            <consortium name="Ensembl"/>
        </authorList>
    </citation>
    <scope>IDENTIFICATION</scope>
</reference>
<protein>
    <submittedName>
        <fullName evidence="8">Calcium/calmodulin dependent protein kinase kinase 2</fullName>
    </submittedName>
</protein>
<dbReference type="Proteomes" id="UP000291000">
    <property type="component" value="Chromosome 17"/>
</dbReference>
<dbReference type="GO" id="GO:0004674">
    <property type="term" value="F:protein serine/threonine kinase activity"/>
    <property type="evidence" value="ECO:0007669"/>
    <property type="project" value="UniProtKB-KW"/>
</dbReference>
<dbReference type="GO" id="GO:0061762">
    <property type="term" value="P:CAMKK-AMPK signaling cascade"/>
    <property type="evidence" value="ECO:0007669"/>
    <property type="project" value="Ensembl"/>
</dbReference>
<dbReference type="InterPro" id="IPR008271">
    <property type="entry name" value="Ser/Thr_kinase_AS"/>
</dbReference>
<feature type="region of interest" description="Disordered" evidence="6">
    <location>
        <begin position="541"/>
        <end position="594"/>
    </location>
</feature>
<evidence type="ECO:0000256" key="3">
    <source>
        <dbReference type="ARBA" id="ARBA00022741"/>
    </source>
</evidence>
<keyword evidence="3" id="KW-0547">Nucleotide-binding</keyword>
<evidence type="ECO:0000256" key="6">
    <source>
        <dbReference type="SAM" id="MobiDB-lite"/>
    </source>
</evidence>
<evidence type="ECO:0000256" key="2">
    <source>
        <dbReference type="ARBA" id="ARBA00022679"/>
    </source>
</evidence>
<reference evidence="8 9" key="1">
    <citation type="submission" date="2016-04" db="EMBL/GenBank/DDBJ databases">
        <title>Polished mammalian reference genomes with single-molecule sequencing and chromosome conformation capture applied to the Capra hircus genome.</title>
        <authorList>
            <person name="Bickhart D.M."/>
            <person name="Koren S."/>
            <person name="Rosen B."/>
            <person name="Hastie A."/>
            <person name="Liachko I."/>
            <person name="Sullivan S.T."/>
            <person name="Burton J."/>
            <person name="Sayre B.L."/>
            <person name="Huson H.J."/>
            <person name="Lee J."/>
            <person name="Lam E."/>
            <person name="Kelley C.M."/>
            <person name="Hutchison J.L."/>
            <person name="Zhou Y."/>
            <person name="Sun J."/>
            <person name="Crisa A."/>
            <person name="Schwartz J.C."/>
            <person name="Hammond J.A."/>
            <person name="Schroeder S.G."/>
            <person name="Liu G.E."/>
            <person name="Dunham M."/>
            <person name="Shendure J."/>
            <person name="Sonstegard T.S."/>
            <person name="Phillippy A.M."/>
            <person name="Van Tassell C.P."/>
            <person name="Smith T.P."/>
        </authorList>
    </citation>
    <scope>NUCLEOTIDE SEQUENCE [LARGE SCALE GENOMIC DNA]</scope>
</reference>
<evidence type="ECO:0000313" key="8">
    <source>
        <dbReference type="Ensembl" id="ENSCHIP00000024814.1"/>
    </source>
</evidence>
<dbReference type="Bgee" id="ENSCHIG00000021835">
    <property type="expression patterns" value="Expressed in cerebellum and 17 other cell types or tissues"/>
</dbReference>
<dbReference type="SUPFAM" id="SSF56112">
    <property type="entry name" value="Protein kinase-like (PK-like)"/>
    <property type="match status" value="1"/>
</dbReference>
<dbReference type="GeneTree" id="ENSGT00940000161828"/>
<feature type="compositionally biased region" description="Gly residues" evidence="6">
    <location>
        <begin position="556"/>
        <end position="569"/>
    </location>
</feature>
<dbReference type="GO" id="GO:0005509">
    <property type="term" value="F:calcium ion binding"/>
    <property type="evidence" value="ECO:0007669"/>
    <property type="project" value="Ensembl"/>
</dbReference>
<dbReference type="GO" id="GO:0005524">
    <property type="term" value="F:ATP binding"/>
    <property type="evidence" value="ECO:0007669"/>
    <property type="project" value="UniProtKB-KW"/>
</dbReference>
<dbReference type="Gene3D" id="1.10.510.10">
    <property type="entry name" value="Transferase(Phosphotransferase) domain 1"/>
    <property type="match status" value="1"/>
</dbReference>
<dbReference type="GO" id="GO:1903599">
    <property type="term" value="P:positive regulation of autophagy of mitochondrion"/>
    <property type="evidence" value="ECO:0007669"/>
    <property type="project" value="Ensembl"/>
</dbReference>
<evidence type="ECO:0000256" key="5">
    <source>
        <dbReference type="ARBA" id="ARBA00022840"/>
    </source>
</evidence>
<dbReference type="GO" id="GO:0005829">
    <property type="term" value="C:cytosol"/>
    <property type="evidence" value="ECO:0007669"/>
    <property type="project" value="Ensembl"/>
</dbReference>
<dbReference type="Pfam" id="PF00069">
    <property type="entry name" value="Pkinase"/>
    <property type="match status" value="1"/>
</dbReference>
<keyword evidence="4" id="KW-0418">Kinase</keyword>
<keyword evidence="1" id="KW-0723">Serine/threonine-protein kinase</keyword>
<dbReference type="InterPro" id="IPR000719">
    <property type="entry name" value="Prot_kinase_dom"/>
</dbReference>
<dbReference type="Ensembl" id="ENSCHIT00000032675.1">
    <property type="protein sequence ID" value="ENSCHIP00000024814.1"/>
    <property type="gene ID" value="ENSCHIG00000021835.1"/>
</dbReference>
<name>A0A452FL54_CAPHI</name>
<dbReference type="AlphaFoldDB" id="A0A452FL54"/>
<organism evidence="8 9">
    <name type="scientific">Capra hircus</name>
    <name type="common">Goat</name>
    <dbReference type="NCBI Taxonomy" id="9925"/>
    <lineage>
        <taxon>Eukaryota</taxon>
        <taxon>Metazoa</taxon>
        <taxon>Chordata</taxon>
        <taxon>Craniata</taxon>
        <taxon>Vertebrata</taxon>
        <taxon>Euteleostomi</taxon>
        <taxon>Mammalia</taxon>
        <taxon>Eutheria</taxon>
        <taxon>Laurasiatheria</taxon>
        <taxon>Artiodactyla</taxon>
        <taxon>Ruminantia</taxon>
        <taxon>Pecora</taxon>
        <taxon>Bovidae</taxon>
        <taxon>Caprinae</taxon>
        <taxon>Capra</taxon>
    </lineage>
</organism>
<proteinExistence type="predicted"/>
<dbReference type="SMART" id="SM00220">
    <property type="entry name" value="S_TKc"/>
    <property type="match status" value="1"/>
</dbReference>
<keyword evidence="2" id="KW-0808">Transferase</keyword>
<dbReference type="FunFam" id="1.10.510.10:FF:000091">
    <property type="entry name" value="Calcium/calmodulin-dependent protein kinase kinase 2 isoform 1"/>
    <property type="match status" value="1"/>
</dbReference>
<dbReference type="PANTHER" id="PTHR43895">
    <property type="entry name" value="CALCIUM/CALMODULIN-DEPENDENT PROTEIN KINASE KINASE-RELATED"/>
    <property type="match status" value="1"/>
</dbReference>
<feature type="compositionally biased region" description="Basic and acidic residues" evidence="6">
    <location>
        <begin position="582"/>
        <end position="594"/>
    </location>
</feature>
<feature type="compositionally biased region" description="Polar residues" evidence="6">
    <location>
        <begin position="1"/>
        <end position="11"/>
    </location>
</feature>
<feature type="region of interest" description="Disordered" evidence="6">
    <location>
        <begin position="503"/>
        <end position="522"/>
    </location>
</feature>
<evidence type="ECO:0000256" key="4">
    <source>
        <dbReference type="ARBA" id="ARBA00022777"/>
    </source>
</evidence>
<dbReference type="OMA" id="EPRSECR"/>
<dbReference type="PANTHER" id="PTHR43895:SF39">
    <property type="entry name" value="CALCIUM_CALMODULIN-DEPENDENT PROTEIN KINASE KINASE 2"/>
    <property type="match status" value="1"/>
</dbReference>
<dbReference type="Gene3D" id="3.30.200.20">
    <property type="entry name" value="Phosphorylase Kinase, domain 1"/>
    <property type="match status" value="1"/>
</dbReference>
<dbReference type="EMBL" id="LWLT01000018">
    <property type="status" value="NOT_ANNOTATED_CDS"/>
    <property type="molecule type" value="Genomic_DNA"/>
</dbReference>
<sequence length="594" mass="65579">MSSCVSSQPSSDRAAPQDELGGGGGSSSSEGQKPCEALRGLSSLSIRLGMESFIVVTECEPACAVDHSLTRDRPLEAHGGEITLDASGSQARPHLSSRKLSLQERSLLDANGRCVYPALPHSPVGSPQSSPRLPRRPTVESHHVSITGMQDCVQLNQYTLKDEIGKGSYGVVKLAYNENDNTYYVSLLSRTWFPGSLFVLTLGWFMFPPGRPPPRGTRPAPGGCIQPRGPIEQVYQEIAILKKLDHPNVVKLVEMDFHFPNVTIHPLLYPTVFELVNQGPVMEVPTLKPLSEDQARFYFQDLIKGIEYLHYQKIIHRDIKPSNLLVGEDGHIKIADFGVSNEFKGSDALLSNTVGTPAFMAPESLSETRKIFSGKALDVWAMGVTLYCFVFGQCPFMDERIMCLHSKIKSQALEFPDQPDIAEDLKDLITRMLDKNPESRIVVPEIKLHPWVTRHGAEPLPSEDENCTLVEVTEEEVENSVKHIPSLATVILVKTMIRKRSFGNPFEGSRREERSLSAPGNLSLPALPQDLMWVFLFGEQEARQRRQPPGPRTGPRRGGGSALMKGGPGVESWGFPGPSSLEHTHPARPDEVME</sequence>
<feature type="region of interest" description="Disordered" evidence="6">
    <location>
        <begin position="1"/>
        <end position="34"/>
    </location>
</feature>
<dbReference type="PROSITE" id="PS00108">
    <property type="entry name" value="PROTEIN_KINASE_ST"/>
    <property type="match status" value="1"/>
</dbReference>
<gene>
    <name evidence="8" type="primary">CAMKK2</name>
</gene>
<dbReference type="InterPro" id="IPR011009">
    <property type="entry name" value="Kinase-like_dom_sf"/>
</dbReference>
<evidence type="ECO:0000259" key="7">
    <source>
        <dbReference type="PROSITE" id="PS50011"/>
    </source>
</evidence>
<evidence type="ECO:0000256" key="1">
    <source>
        <dbReference type="ARBA" id="ARBA00022527"/>
    </source>
</evidence>
<keyword evidence="9" id="KW-1185">Reference proteome</keyword>
<evidence type="ECO:0000313" key="9">
    <source>
        <dbReference type="Proteomes" id="UP000291000"/>
    </source>
</evidence>
<accession>A0A452FL54</accession>
<keyword evidence="5" id="KW-0067">ATP-binding</keyword>